<accession>A0A1D3RT00</accession>
<protein>
    <submittedName>
        <fullName evidence="2">Uncharacterized protein</fullName>
    </submittedName>
</protein>
<evidence type="ECO:0000313" key="3">
    <source>
        <dbReference type="Proteomes" id="UP000195489"/>
    </source>
</evidence>
<feature type="region of interest" description="Disordered" evidence="1">
    <location>
        <begin position="101"/>
        <end position="140"/>
    </location>
</feature>
<feature type="non-terminal residue" evidence="2">
    <location>
        <position position="1"/>
    </location>
</feature>
<gene>
    <name evidence="2" type="ORF">PCHCB_000143500</name>
</gene>
<feature type="compositionally biased region" description="Basic and acidic residues" evidence="1">
    <location>
        <begin position="111"/>
        <end position="126"/>
    </location>
</feature>
<evidence type="ECO:0000313" key="2">
    <source>
        <dbReference type="EMBL" id="SCN59268.1"/>
    </source>
</evidence>
<dbReference type="AlphaFoldDB" id="A0A1D3RT00"/>
<dbReference type="Proteomes" id="UP000195489">
    <property type="component" value="Chromosome 8"/>
</dbReference>
<sequence length="140" mass="16304">EEIDNENENKDEELGEDNENENKDEELGEDNENENKDEELGEDNKNKDKGEEIDDEIDEELDAAYLRALSFLTGDEDDNRSFIEGLEKIYRALKVIRRNRRRNQRRNGGNRNERKGNEELDGEDVKAASLLGDEDNENEE</sequence>
<dbReference type="EMBL" id="LT608160">
    <property type="protein sequence ID" value="SCN59268.1"/>
    <property type="molecule type" value="Genomic_DNA"/>
</dbReference>
<evidence type="ECO:0000256" key="1">
    <source>
        <dbReference type="SAM" id="MobiDB-lite"/>
    </source>
</evidence>
<organism evidence="2 3">
    <name type="scientific">Plasmodium chabaudi chabaudi</name>
    <dbReference type="NCBI Taxonomy" id="31271"/>
    <lineage>
        <taxon>Eukaryota</taxon>
        <taxon>Sar</taxon>
        <taxon>Alveolata</taxon>
        <taxon>Apicomplexa</taxon>
        <taxon>Aconoidasida</taxon>
        <taxon>Haemosporida</taxon>
        <taxon>Plasmodiidae</taxon>
        <taxon>Plasmodium</taxon>
        <taxon>Plasmodium (Vinckeia)</taxon>
    </lineage>
</organism>
<feature type="compositionally biased region" description="Acidic residues" evidence="1">
    <location>
        <begin position="1"/>
        <end position="41"/>
    </location>
</feature>
<feature type="region of interest" description="Disordered" evidence="1">
    <location>
        <begin position="1"/>
        <end position="58"/>
    </location>
</feature>
<name>A0A1D3RT00_PLACU</name>
<reference evidence="2 3" key="1">
    <citation type="submission" date="2016-08" db="EMBL/GenBank/DDBJ databases">
        <authorList>
            <consortium name="Pathogen Informatics"/>
        </authorList>
    </citation>
    <scope>NUCLEOTIDE SEQUENCE [LARGE SCALE GENOMIC DNA]</scope>
    <source>
        <strain evidence="2 3">CB</strain>
    </source>
</reference>
<proteinExistence type="predicted"/>